<evidence type="ECO:0000313" key="3">
    <source>
        <dbReference type="Proteomes" id="UP001210231"/>
    </source>
</evidence>
<feature type="domain" description="Putative beta-lactamase-inhibitor-like PepSY-like" evidence="1">
    <location>
        <begin position="76"/>
        <end position="138"/>
    </location>
</feature>
<dbReference type="RefSeq" id="WP_407030886.1">
    <property type="nucleotide sequence ID" value="NZ_JAQGEF010000006.1"/>
</dbReference>
<proteinExistence type="predicted"/>
<name>A0ABT4UI92_9BACT</name>
<gene>
    <name evidence="2" type="ORF">O3P16_07060</name>
</gene>
<dbReference type="Proteomes" id="UP001210231">
    <property type="component" value="Unassembled WGS sequence"/>
</dbReference>
<dbReference type="SUPFAM" id="SSF160574">
    <property type="entry name" value="BT0923-like"/>
    <property type="match status" value="1"/>
</dbReference>
<protein>
    <recommendedName>
        <fullName evidence="1">Putative beta-lactamase-inhibitor-like PepSY-like domain-containing protein</fullName>
    </recommendedName>
</protein>
<dbReference type="Pfam" id="PF11396">
    <property type="entry name" value="PepSY_like"/>
    <property type="match status" value="1"/>
</dbReference>
<evidence type="ECO:0000259" key="1">
    <source>
        <dbReference type="Pfam" id="PF11396"/>
    </source>
</evidence>
<accession>A0ABT4UI92</accession>
<dbReference type="InterPro" id="IPR021533">
    <property type="entry name" value="PepSY-like"/>
</dbReference>
<dbReference type="Gene3D" id="3.10.450.360">
    <property type="match status" value="1"/>
</dbReference>
<reference evidence="2 3" key="1">
    <citation type="submission" date="2022-12" db="EMBL/GenBank/DDBJ databases">
        <title>Chitinophagaceae gen. sp. nov., a new member of the family Chitinophagaceae, isolated from soil in a chemical factory.</title>
        <authorList>
            <person name="Ke Z."/>
        </authorList>
    </citation>
    <scope>NUCLEOTIDE SEQUENCE [LARGE SCALE GENOMIC DNA]</scope>
    <source>
        <strain evidence="2 3">LY-5</strain>
    </source>
</reference>
<evidence type="ECO:0000313" key="2">
    <source>
        <dbReference type="EMBL" id="MDA3614561.1"/>
    </source>
</evidence>
<dbReference type="EMBL" id="JAQGEF010000006">
    <property type="protein sequence ID" value="MDA3614561.1"/>
    <property type="molecule type" value="Genomic_DNA"/>
</dbReference>
<sequence length="142" mass="16178">MKKLVFMLVTVPAILFVSAKKISEKEVPVVVTSALKKHYPDAKELKWEKENSNYEAAFKMAKTAYSLLIDTAGHILETEVEISIKEVPADVNTYLLKHYKEQKIKEVAKITDNKGIVTYEIEVKGKDLIFDNSGKFLKEEKD</sequence>
<organism evidence="2 3">
    <name type="scientific">Polluticaenibacter yanchengensis</name>
    <dbReference type="NCBI Taxonomy" id="3014562"/>
    <lineage>
        <taxon>Bacteria</taxon>
        <taxon>Pseudomonadati</taxon>
        <taxon>Bacteroidota</taxon>
        <taxon>Chitinophagia</taxon>
        <taxon>Chitinophagales</taxon>
        <taxon>Chitinophagaceae</taxon>
        <taxon>Polluticaenibacter</taxon>
    </lineage>
</organism>
<keyword evidence="3" id="KW-1185">Reference proteome</keyword>
<comment type="caution">
    <text evidence="2">The sequence shown here is derived from an EMBL/GenBank/DDBJ whole genome shotgun (WGS) entry which is preliminary data.</text>
</comment>